<dbReference type="GO" id="GO:0016491">
    <property type="term" value="F:oxidoreductase activity"/>
    <property type="evidence" value="ECO:0007669"/>
    <property type="project" value="InterPro"/>
</dbReference>
<gene>
    <name evidence="2" type="ORF">BZL30_6449</name>
</gene>
<dbReference type="Pfam" id="PF09995">
    <property type="entry name" value="MPAB_Lcp_cat"/>
    <property type="match status" value="1"/>
</dbReference>
<accession>A0A1V3WV51</accession>
<sequence length="43" mass="4535">MRSLYPIGGVVFDGERAPVTGAEVRDYHVDIKGVDASGAATTR</sequence>
<dbReference type="AlphaFoldDB" id="A0A1V3WV51"/>
<evidence type="ECO:0000313" key="2">
    <source>
        <dbReference type="EMBL" id="OOK70817.1"/>
    </source>
</evidence>
<organism evidence="2 3">
    <name type="scientific">Mycobacterium kansasii</name>
    <dbReference type="NCBI Taxonomy" id="1768"/>
    <lineage>
        <taxon>Bacteria</taxon>
        <taxon>Bacillati</taxon>
        <taxon>Actinomycetota</taxon>
        <taxon>Actinomycetes</taxon>
        <taxon>Mycobacteriales</taxon>
        <taxon>Mycobacteriaceae</taxon>
        <taxon>Mycobacterium</taxon>
    </lineage>
</organism>
<dbReference type="InterPro" id="IPR018713">
    <property type="entry name" value="MPAB/Lcp_cat_dom"/>
</dbReference>
<dbReference type="EMBL" id="MVBM01000006">
    <property type="protein sequence ID" value="OOK70817.1"/>
    <property type="molecule type" value="Genomic_DNA"/>
</dbReference>
<comment type="caution">
    <text evidence="2">The sequence shown here is derived from an EMBL/GenBank/DDBJ whole genome shotgun (WGS) entry which is preliminary data.</text>
</comment>
<evidence type="ECO:0000313" key="3">
    <source>
        <dbReference type="Proteomes" id="UP000189229"/>
    </source>
</evidence>
<protein>
    <recommendedName>
        <fullName evidence="1">ER-bound oxygenase mpaB/mpaB'/Rubber oxygenase catalytic domain-containing protein</fullName>
    </recommendedName>
</protein>
<proteinExistence type="predicted"/>
<reference evidence="2 3" key="1">
    <citation type="submission" date="2017-02" db="EMBL/GenBank/DDBJ databases">
        <title>Complete genome sequences of Mycobacterium kansasii strains isolated from rhesus macaques.</title>
        <authorList>
            <person name="Panda A."/>
            <person name="Nagaraj S."/>
            <person name="Zhao X."/>
            <person name="Tettelin H."/>
            <person name="Detolla L.J."/>
        </authorList>
    </citation>
    <scope>NUCLEOTIDE SEQUENCE [LARGE SCALE GENOMIC DNA]</scope>
    <source>
        <strain evidence="2 3">11-3813</strain>
    </source>
</reference>
<feature type="domain" description="ER-bound oxygenase mpaB/mpaB'/Rubber oxygenase catalytic" evidence="1">
    <location>
        <begin position="2"/>
        <end position="39"/>
    </location>
</feature>
<evidence type="ECO:0000259" key="1">
    <source>
        <dbReference type="Pfam" id="PF09995"/>
    </source>
</evidence>
<dbReference type="Proteomes" id="UP000189229">
    <property type="component" value="Unassembled WGS sequence"/>
</dbReference>
<name>A0A1V3WV51_MYCKA</name>